<reference evidence="10" key="1">
    <citation type="submission" date="2013-12" db="EMBL/GenBank/DDBJ databases">
        <authorList>
            <person name="Omoto C.K."/>
            <person name="Sibley D."/>
            <person name="Venepally P."/>
            <person name="Hadjithomas M."/>
            <person name="Karamycheva S."/>
            <person name="Brunk B."/>
            <person name="Roos D."/>
            <person name="Caler E."/>
            <person name="Lorenzi H."/>
        </authorList>
    </citation>
    <scope>NUCLEOTIDE SEQUENCE</scope>
</reference>
<accession>A0A023BAY3</accession>
<dbReference type="PANTHER" id="PTHR13036:SF0">
    <property type="entry name" value="CHITOBIOSYLDIPHOSPHODOLICHOL BETA-MANNOSYLTRANSFERASE"/>
    <property type="match status" value="1"/>
</dbReference>
<keyword evidence="4" id="KW-0808">Transferase</keyword>
<evidence type="ECO:0000256" key="2">
    <source>
        <dbReference type="ARBA" id="ARBA00004922"/>
    </source>
</evidence>
<dbReference type="VEuPathDB" id="CryptoDB:GNI_031420"/>
<dbReference type="GeneID" id="22911287"/>
<dbReference type="Proteomes" id="UP000019763">
    <property type="component" value="Unassembled WGS sequence"/>
</dbReference>
<sequence>LILVQNPPTVFVLWLLLIHKLLYRSKLVVDCHNYGYTIAACSGWALWAVRLLEFLEIGGMKWCDSILTVSEAMSGDLHGRVGFAMPISCCYDRPVADNIAKVSRERAREVLLRYVTNHPATKASGICHNLEGVTWLAAAAVAFRENVHIVVCSTSYTPDESIDWVVEASSEAAEAGRRVLLVITGKGAGRGPIEQLSSRLTTLNPYLSVAQLFVDYADYHSVLRAADLGVSSHRSSSGLDLPMKVVDMFTAGIPVLSYYYPTVGEQIDFKHTYQTKRELVQLLKQRLDARTLDTAHTLDAAHPSTARDTRTWEEEWRAKVHCVFDELLS</sequence>
<proteinExistence type="predicted"/>
<evidence type="ECO:0000256" key="3">
    <source>
        <dbReference type="ARBA" id="ARBA00022676"/>
    </source>
</evidence>
<feature type="signal peptide" evidence="9">
    <location>
        <begin position="1"/>
        <end position="24"/>
    </location>
</feature>
<comment type="pathway">
    <text evidence="2">Protein modification; protein glycosylation.</text>
</comment>
<dbReference type="Gene3D" id="3.40.50.2000">
    <property type="entry name" value="Glycogen Phosphorylase B"/>
    <property type="match status" value="1"/>
</dbReference>
<evidence type="ECO:0000256" key="6">
    <source>
        <dbReference type="ARBA" id="ARBA00022824"/>
    </source>
</evidence>
<evidence type="ECO:0000313" key="11">
    <source>
        <dbReference type="Proteomes" id="UP000019763"/>
    </source>
</evidence>
<dbReference type="InterPro" id="IPR026051">
    <property type="entry name" value="ALG1-like"/>
</dbReference>
<dbReference type="OMA" id="ICHNLEG"/>
<keyword evidence="11" id="KW-1185">Reference proteome</keyword>
<dbReference type="AlphaFoldDB" id="A0A023BAY3"/>
<keyword evidence="6" id="KW-0256">Endoplasmic reticulum</keyword>
<evidence type="ECO:0000256" key="5">
    <source>
        <dbReference type="ARBA" id="ARBA00022692"/>
    </source>
</evidence>
<evidence type="ECO:0000256" key="4">
    <source>
        <dbReference type="ARBA" id="ARBA00022679"/>
    </source>
</evidence>
<comment type="caution">
    <text evidence="10">The sequence shown here is derived from an EMBL/GenBank/DDBJ whole genome shotgun (WGS) entry which is preliminary data.</text>
</comment>
<dbReference type="Pfam" id="PF13692">
    <property type="entry name" value="Glyco_trans_1_4"/>
    <property type="match status" value="1"/>
</dbReference>
<name>A0A023BAY3_GRENI</name>
<keyword evidence="7" id="KW-1133">Transmembrane helix</keyword>
<dbReference type="OrthoDB" id="614844at2759"/>
<dbReference type="RefSeq" id="XP_011129167.1">
    <property type="nucleotide sequence ID" value="XM_011130865.1"/>
</dbReference>
<evidence type="ECO:0000256" key="1">
    <source>
        <dbReference type="ARBA" id="ARBA00004389"/>
    </source>
</evidence>
<evidence type="ECO:0000256" key="8">
    <source>
        <dbReference type="ARBA" id="ARBA00023136"/>
    </source>
</evidence>
<dbReference type="SUPFAM" id="SSF53756">
    <property type="entry name" value="UDP-Glycosyltransferase/glycogen phosphorylase"/>
    <property type="match status" value="1"/>
</dbReference>
<dbReference type="PANTHER" id="PTHR13036">
    <property type="entry name" value="BETA1,4 MANNOSYLTRANSFERASE"/>
    <property type="match status" value="1"/>
</dbReference>
<evidence type="ECO:0000313" key="10">
    <source>
        <dbReference type="EMBL" id="EZG78877.1"/>
    </source>
</evidence>
<feature type="non-terminal residue" evidence="10">
    <location>
        <position position="1"/>
    </location>
</feature>
<keyword evidence="5" id="KW-0812">Transmembrane</keyword>
<dbReference type="GO" id="GO:0005789">
    <property type="term" value="C:endoplasmic reticulum membrane"/>
    <property type="evidence" value="ECO:0007669"/>
    <property type="project" value="UniProtKB-SubCell"/>
</dbReference>
<evidence type="ECO:0000256" key="7">
    <source>
        <dbReference type="ARBA" id="ARBA00022989"/>
    </source>
</evidence>
<gene>
    <name evidence="10" type="ORF">GNI_031420</name>
</gene>
<keyword evidence="8" id="KW-0472">Membrane</keyword>
<keyword evidence="3" id="KW-0328">Glycosyltransferase</keyword>
<evidence type="ECO:0000256" key="9">
    <source>
        <dbReference type="SAM" id="SignalP"/>
    </source>
</evidence>
<dbReference type="eggNOG" id="KOG2941">
    <property type="taxonomic scope" value="Eukaryota"/>
</dbReference>
<comment type="subcellular location">
    <subcellularLocation>
        <location evidence="1">Endoplasmic reticulum membrane</location>
        <topology evidence="1">Single-pass membrane protein</topology>
    </subcellularLocation>
</comment>
<dbReference type="GO" id="GO:0000030">
    <property type="term" value="F:mannosyltransferase activity"/>
    <property type="evidence" value="ECO:0007669"/>
    <property type="project" value="InterPro"/>
</dbReference>
<feature type="chain" id="PRO_5001516804" evidence="9">
    <location>
        <begin position="25"/>
        <end position="329"/>
    </location>
</feature>
<protein>
    <submittedName>
        <fullName evidence="10">Glycosyltransferase</fullName>
    </submittedName>
</protein>
<keyword evidence="9" id="KW-0732">Signal</keyword>
<organism evidence="10 11">
    <name type="scientific">Gregarina niphandrodes</name>
    <name type="common">Septate eugregarine</name>
    <dbReference type="NCBI Taxonomy" id="110365"/>
    <lineage>
        <taxon>Eukaryota</taxon>
        <taxon>Sar</taxon>
        <taxon>Alveolata</taxon>
        <taxon>Apicomplexa</taxon>
        <taxon>Conoidasida</taxon>
        <taxon>Gregarinasina</taxon>
        <taxon>Eugregarinorida</taxon>
        <taxon>Gregarinidae</taxon>
        <taxon>Gregarina</taxon>
    </lineage>
</organism>
<dbReference type="EMBL" id="AFNH02000239">
    <property type="protein sequence ID" value="EZG78877.1"/>
    <property type="molecule type" value="Genomic_DNA"/>
</dbReference>